<dbReference type="AlphaFoldDB" id="A0A8H4BFU0"/>
<evidence type="ECO:0000313" key="2">
    <source>
        <dbReference type="EMBL" id="KAF1801368.1"/>
    </source>
</evidence>
<comment type="caution">
    <text evidence="2">The sequence shown here is derived from an EMBL/GenBank/DDBJ whole genome shotgun (WGS) entry which is preliminary data.</text>
</comment>
<name>A0A8H4BFU0_MUCCL</name>
<dbReference type="EMBL" id="JAAECE010000005">
    <property type="protein sequence ID" value="KAF1801368.1"/>
    <property type="molecule type" value="Genomic_DNA"/>
</dbReference>
<proteinExistence type="predicted"/>
<gene>
    <name evidence="2" type="ORF">FB192DRAFT_1385456</name>
</gene>
<evidence type="ECO:0000256" key="1">
    <source>
        <dbReference type="SAM" id="Phobius"/>
    </source>
</evidence>
<protein>
    <submittedName>
        <fullName evidence="2">Uncharacterized protein</fullName>
    </submittedName>
</protein>
<organism evidence="2 3">
    <name type="scientific">Mucor circinelloides f. lusitanicus</name>
    <name type="common">Mucor racemosus var. lusitanicus</name>
    <dbReference type="NCBI Taxonomy" id="29924"/>
    <lineage>
        <taxon>Eukaryota</taxon>
        <taxon>Fungi</taxon>
        <taxon>Fungi incertae sedis</taxon>
        <taxon>Mucoromycota</taxon>
        <taxon>Mucoromycotina</taxon>
        <taxon>Mucoromycetes</taxon>
        <taxon>Mucorales</taxon>
        <taxon>Mucorineae</taxon>
        <taxon>Mucoraceae</taxon>
        <taxon>Mucor</taxon>
    </lineage>
</organism>
<sequence>MDSLLSYSQYEYLIILDIGLLGGFTIWGSSSRAESSYNLMMEKHNDTVNEELGLLVKDIFPKYCELYSKDENRLSAVEVSTLSSISKYMDNIKMKLSSKSGVSLNTSQIIIVSPPLAHWDIRMLRALFLKADWITTKDNDTKLMLVPAIEAHVNALQMFGVHKGNFEREGKYMILYIQPSEERDKILYTSVCFQMQCAQELITVSKRLASSDFLLVPCILSSRSICLPFIGDELLAAVEGAISTFRGHHKAIKGETTKVKSKLQIVYGPKSKDSRMANLLTRKLLRTKESPTPSAKISTLLMASMFDKFDLQEFGDGQIGQFFMDLSQDANVQQYCTAVCDFLQKILDDYGLLKDAPDGNRSVSLIRDDSLSYLYCFCLRKAMVQAKIINLVGELPFLQIEDWKRRPRSIIQRPLKIIQIVNALLPPLIYNDDEEFAGAVLNNRYENGSALLLLNSFYLQATIDERQIEFILNKVVRASTSTAAVELFTVQERTIEMEDSIQTTISGNMWNHYQLLESKGHLDALISYCTQHEGIALSLGHFQYFLANMKSLTGHWFENKEPLSNKELDAYHPIPIDKNCTCALKISHRMLLEIGLKPAITTVAETIVGLALSSDHFGLYQLSALFVKGGADLTNIMFCSDSIQHHLEEKLRTIFQTHQRKLTTFIVNQQTEHAISQYLTRGSYTQVADSVYTITLEIDTKKSDFVCGLSGDCINAYRDLPGSCSEYEAGRNEFVTEYAILSKGEDLPATSIERSFFIPSCFQAFIGCNISRFSIDSTYNVNVTETLRSFSGRYVHLTITVLPIHHSSALRMIVSVLEDRAVSHHLTSVDIQERLSLRKIKCSD</sequence>
<dbReference type="Proteomes" id="UP000469890">
    <property type="component" value="Unassembled WGS sequence"/>
</dbReference>
<reference evidence="2 3" key="1">
    <citation type="submission" date="2019-09" db="EMBL/GenBank/DDBJ databases">
        <authorList>
            <consortium name="DOE Joint Genome Institute"/>
            <person name="Mondo S.J."/>
            <person name="Navarro-Mendoza M.I."/>
            <person name="Perez-Arques C."/>
            <person name="Panchal S."/>
            <person name="Nicolas F.E."/>
            <person name="Ganguly P."/>
            <person name="Pangilinan J."/>
            <person name="Grigoriev I."/>
            <person name="Heitman J."/>
            <person name="Sanya K."/>
            <person name="Garre V."/>
        </authorList>
    </citation>
    <scope>NUCLEOTIDE SEQUENCE [LARGE SCALE GENOMIC DNA]</scope>
    <source>
        <strain evidence="2 3">MU402</strain>
    </source>
</reference>
<keyword evidence="1" id="KW-0812">Transmembrane</keyword>
<accession>A0A8H4BFU0</accession>
<evidence type="ECO:0000313" key="3">
    <source>
        <dbReference type="Proteomes" id="UP000469890"/>
    </source>
</evidence>
<keyword evidence="1" id="KW-0472">Membrane</keyword>
<keyword evidence="1" id="KW-1133">Transmembrane helix</keyword>
<feature type="transmembrane region" description="Helical" evidence="1">
    <location>
        <begin position="12"/>
        <end position="30"/>
    </location>
</feature>